<dbReference type="PANTHER" id="PTHR23315:SF7">
    <property type="entry name" value="U-BOX DOMAIN-CONTAINING PROTEIN 4"/>
    <property type="match status" value="1"/>
</dbReference>
<dbReference type="PANTHER" id="PTHR23315">
    <property type="entry name" value="U BOX DOMAIN-CONTAINING"/>
    <property type="match status" value="1"/>
</dbReference>
<accession>A0AAE0KY98</accession>
<dbReference type="InterPro" id="IPR016024">
    <property type="entry name" value="ARM-type_fold"/>
</dbReference>
<name>A0AAE0KY98_9CHLO</name>
<gene>
    <name evidence="3" type="ORF">CYMTET_26396</name>
</gene>
<dbReference type="SUPFAM" id="SSF48371">
    <property type="entry name" value="ARM repeat"/>
    <property type="match status" value="1"/>
</dbReference>
<dbReference type="EMBL" id="LGRX02014291">
    <property type="protein sequence ID" value="KAK3264890.1"/>
    <property type="molecule type" value="Genomic_DNA"/>
</dbReference>
<dbReference type="InterPro" id="IPR000225">
    <property type="entry name" value="Armadillo"/>
</dbReference>
<keyword evidence="1" id="KW-0833">Ubl conjugation pathway</keyword>
<dbReference type="InterPro" id="IPR011989">
    <property type="entry name" value="ARM-like"/>
</dbReference>
<dbReference type="Proteomes" id="UP001190700">
    <property type="component" value="Unassembled WGS sequence"/>
</dbReference>
<feature type="region of interest" description="Disordered" evidence="2">
    <location>
        <begin position="403"/>
        <end position="425"/>
    </location>
</feature>
<sequence>MTEPKERDKLHISQDIPMLIECLKGYNSAINKSNIAPCTKYESAMYLFNLSITSEENRVKIGSMGGVGYFLALAGAKEGKDKESDDLRIASIGALAYLAKSPELHSDMLKGVSVYKELLKTDKERLRDATCLCVMHLAMYPNLHQALQPLVKLLVHGMTWTMEYTQNLKQNVICALHLLASRPENAQLMLAEGILPHLVEALTRKSKIQTSTSLRCLELLLEVGEFPFAQQMCEEQALPKMVALIHHERATDEGHCACLRTLLKLAKYPTGDSIMARAVEEGLTQNMLKLYGDYKAEEPPVKAKKKKGKLPPLSECQLNLQQAMAGLLAGIASSEANRELAIDAGARPVLESLQNSVDEQTRAFARQALWNLKCFEVPDDIVHHFKLGDDIVCSDRDRPLSKNDQPFRTLQSSQANKSTASVNLTPRSAADPVTWATDNKGNVLPMPLTERSTLDIGHFITDQAPASGKGHFVPSAGGGNLEP</sequence>
<dbReference type="SMART" id="SM00185">
    <property type="entry name" value="ARM"/>
    <property type="match status" value="5"/>
</dbReference>
<keyword evidence="4" id="KW-1185">Reference proteome</keyword>
<organism evidence="3 4">
    <name type="scientific">Cymbomonas tetramitiformis</name>
    <dbReference type="NCBI Taxonomy" id="36881"/>
    <lineage>
        <taxon>Eukaryota</taxon>
        <taxon>Viridiplantae</taxon>
        <taxon>Chlorophyta</taxon>
        <taxon>Pyramimonadophyceae</taxon>
        <taxon>Pyramimonadales</taxon>
        <taxon>Pyramimonadaceae</taxon>
        <taxon>Cymbomonas</taxon>
    </lineage>
</organism>
<reference evidence="3 4" key="1">
    <citation type="journal article" date="2015" name="Genome Biol. Evol.">
        <title>Comparative Genomics of a Bacterivorous Green Alga Reveals Evolutionary Causalities and Consequences of Phago-Mixotrophic Mode of Nutrition.</title>
        <authorList>
            <person name="Burns J.A."/>
            <person name="Paasch A."/>
            <person name="Narechania A."/>
            <person name="Kim E."/>
        </authorList>
    </citation>
    <scope>NUCLEOTIDE SEQUENCE [LARGE SCALE GENOMIC DNA]</scope>
    <source>
        <strain evidence="3 4">PLY_AMNH</strain>
    </source>
</reference>
<dbReference type="AlphaFoldDB" id="A0AAE0KY98"/>
<protein>
    <submittedName>
        <fullName evidence="3">Uncharacterized protein</fullName>
    </submittedName>
</protein>
<evidence type="ECO:0000256" key="2">
    <source>
        <dbReference type="SAM" id="MobiDB-lite"/>
    </source>
</evidence>
<proteinExistence type="predicted"/>
<evidence type="ECO:0000256" key="1">
    <source>
        <dbReference type="ARBA" id="ARBA00022786"/>
    </source>
</evidence>
<evidence type="ECO:0000313" key="4">
    <source>
        <dbReference type="Proteomes" id="UP001190700"/>
    </source>
</evidence>
<evidence type="ECO:0000313" key="3">
    <source>
        <dbReference type="EMBL" id="KAK3264890.1"/>
    </source>
</evidence>
<dbReference type="Gene3D" id="1.25.10.10">
    <property type="entry name" value="Leucine-rich Repeat Variant"/>
    <property type="match status" value="1"/>
</dbReference>
<comment type="caution">
    <text evidence="3">The sequence shown here is derived from an EMBL/GenBank/DDBJ whole genome shotgun (WGS) entry which is preliminary data.</text>
</comment>